<dbReference type="InterPro" id="IPR016151">
    <property type="entry name" value="DNA_mismatch_repair_MutS_N"/>
</dbReference>
<feature type="domain" description="DNA mismatch repair proteins mutS family" evidence="13">
    <location>
        <begin position="685"/>
        <end position="701"/>
    </location>
</feature>
<dbReference type="InterPro" id="IPR005748">
    <property type="entry name" value="DNA_mismatch_repair_MutS"/>
</dbReference>
<dbReference type="Pfam" id="PF00488">
    <property type="entry name" value="MutS_V"/>
    <property type="match status" value="1"/>
</dbReference>
<evidence type="ECO:0000256" key="11">
    <source>
        <dbReference type="SAM" id="Coils"/>
    </source>
</evidence>
<dbReference type="Gene3D" id="3.40.50.300">
    <property type="entry name" value="P-loop containing nucleotide triphosphate hydrolases"/>
    <property type="match status" value="1"/>
</dbReference>
<evidence type="ECO:0000256" key="9">
    <source>
        <dbReference type="HAMAP-Rule" id="MF_00096"/>
    </source>
</evidence>
<protein>
    <recommendedName>
        <fullName evidence="2 9">DNA mismatch repair protein MutS</fullName>
    </recommendedName>
</protein>
<dbReference type="PANTHER" id="PTHR11361">
    <property type="entry name" value="DNA MISMATCH REPAIR PROTEIN MUTS FAMILY MEMBER"/>
    <property type="match status" value="1"/>
</dbReference>
<dbReference type="Gene3D" id="1.10.1420.10">
    <property type="match status" value="2"/>
</dbReference>
<evidence type="ECO:0000256" key="5">
    <source>
        <dbReference type="ARBA" id="ARBA00022840"/>
    </source>
</evidence>
<keyword evidence="15" id="KW-1185">Reference proteome</keyword>
<dbReference type="OrthoDB" id="9802448at2"/>
<sequence length="973" mass="107098">MANYTPMIQQYLSVKAQAQDAFLFFRLGDFYEMFFDDALLASKELEITLTGREGGAEEKIPMCGVPYHSAENYIHRLIEKGYKVAICEQVEDPAVAKGVVRREIVRVVTPGTVMEGKTLGERANNYILCVSERDGLMALSTCDLSTGELYVTSAPSSKEWLRDEVGLYDPSEVIGDEGLLEWIREQAAPLGKPVVYTPWAKTKDEESRAQFGESQWIRLENERRECIALLVGYLSETQKRSLGQLTKISPYEPEQYMILDPFTRRNLELVETVRERSKKGSLLWLLDRTETSMGARLLRRWIDKPLLQRSRIEERLEAVEALFGGFILREDLRLSLLEIYDLERLTGRIAYGSANGRDLIALKSSLRQIPAIKELCAASPSSTLKGIAAGMDECGDLTELIETAISDEPPVSVRDGGIIKSGYHTRLDELREAGSNGKRWIAELEAAERQATGIKSLKIGYNKVFGYYIEVTKSNLSSLPEGRYERKQTLANAERYVTPELKEKETLILEAEEQMADLEYRLFNEIRESIAAQIQRLQSLAERIAEIDVLRSLAAVASDGGFVKPVLTDGYDLVVEQGRHPVVESVMKDSAFISNGTQLKKDAAGILLITGPNMAGKSTYMRQVALISILAQIGSFVPAAKAEIPLVDRIFTRIGAADDLIGGQSTFMVEMADIQVMTDKATVRSLIIIDELGRGTSTSEGMAIAQAVIEYVHDHIGCKALVSTHFHELAHLENSLSGLRNYRMAVQESGEKVHFLRKLVPGAADTSYGIYCARLAGLPGGIIERAYGLLQGFEQAAAAVTAGVQGEAETSLTGRANNLELSDKHSGGMTGDKAGALNTDKNGAINTDMSDTISAEKNTNQTETSFSPVASELQHVGSASGKSAGVYSGLTVNENEADTLQNHDQVQAEFQGQEVVQLSIFADELPPKKSKSAHEDAGLRQIVNLVKEADLMNMTPLEAMQLVNELKQKVKSL</sequence>
<dbReference type="SMART" id="SM00534">
    <property type="entry name" value="MUTSac"/>
    <property type="match status" value="1"/>
</dbReference>
<keyword evidence="3 9" id="KW-0547">Nucleotide-binding</keyword>
<evidence type="ECO:0000313" key="14">
    <source>
        <dbReference type="EMBL" id="RCX23498.1"/>
    </source>
</evidence>
<feature type="coiled-coil region" evidence="11">
    <location>
        <begin position="501"/>
        <end position="528"/>
    </location>
</feature>
<dbReference type="GO" id="GO:0030983">
    <property type="term" value="F:mismatched DNA binding"/>
    <property type="evidence" value="ECO:0007669"/>
    <property type="project" value="InterPro"/>
</dbReference>
<dbReference type="PIRSF" id="PIRSF037677">
    <property type="entry name" value="DNA_mis_repair_Msh6"/>
    <property type="match status" value="1"/>
</dbReference>
<dbReference type="GO" id="GO:0005524">
    <property type="term" value="F:ATP binding"/>
    <property type="evidence" value="ECO:0007669"/>
    <property type="project" value="UniProtKB-UniRule"/>
</dbReference>
<keyword evidence="11" id="KW-0175">Coiled coil</keyword>
<keyword evidence="4 9" id="KW-0227">DNA damage</keyword>
<dbReference type="FunFam" id="3.40.50.300:FF:000870">
    <property type="entry name" value="MutS protein homolog 4"/>
    <property type="match status" value="1"/>
</dbReference>
<dbReference type="HAMAP" id="MF_00096">
    <property type="entry name" value="MutS"/>
    <property type="match status" value="1"/>
</dbReference>
<dbReference type="FunFam" id="3.40.1170.10:FF:000001">
    <property type="entry name" value="DNA mismatch repair protein MutS"/>
    <property type="match status" value="1"/>
</dbReference>
<keyword evidence="6 9" id="KW-0238">DNA-binding</keyword>
<accession>A0A369BS43</accession>
<dbReference type="InterPro" id="IPR007696">
    <property type="entry name" value="DNA_mismatch_repair_MutS_core"/>
</dbReference>
<dbReference type="GO" id="GO:0140664">
    <property type="term" value="F:ATP-dependent DNA damage sensor activity"/>
    <property type="evidence" value="ECO:0007669"/>
    <property type="project" value="InterPro"/>
</dbReference>
<dbReference type="Proteomes" id="UP000253090">
    <property type="component" value="Unassembled WGS sequence"/>
</dbReference>
<organism evidence="14 15">
    <name type="scientific">Fontibacillus phaseoli</name>
    <dbReference type="NCBI Taxonomy" id="1416533"/>
    <lineage>
        <taxon>Bacteria</taxon>
        <taxon>Bacillati</taxon>
        <taxon>Bacillota</taxon>
        <taxon>Bacilli</taxon>
        <taxon>Bacillales</taxon>
        <taxon>Paenibacillaceae</taxon>
        <taxon>Fontibacillus</taxon>
    </lineage>
</organism>
<feature type="region of interest" description="Disordered" evidence="12">
    <location>
        <begin position="820"/>
        <end position="845"/>
    </location>
</feature>
<dbReference type="InterPro" id="IPR045076">
    <property type="entry name" value="MutS"/>
</dbReference>
<keyword evidence="5 9" id="KW-0067">ATP-binding</keyword>
<proteinExistence type="inferred from homology"/>
<dbReference type="GO" id="GO:0003684">
    <property type="term" value="F:damaged DNA binding"/>
    <property type="evidence" value="ECO:0007669"/>
    <property type="project" value="UniProtKB-UniRule"/>
</dbReference>
<evidence type="ECO:0000259" key="13">
    <source>
        <dbReference type="PROSITE" id="PS00486"/>
    </source>
</evidence>
<evidence type="ECO:0000313" key="15">
    <source>
        <dbReference type="Proteomes" id="UP000253090"/>
    </source>
</evidence>
<dbReference type="InterPro" id="IPR017261">
    <property type="entry name" value="DNA_mismatch_repair_MutS/MSH"/>
</dbReference>
<dbReference type="InterPro" id="IPR036187">
    <property type="entry name" value="DNA_mismatch_repair_MutS_sf"/>
</dbReference>
<dbReference type="InterPro" id="IPR036678">
    <property type="entry name" value="MutS_con_dom_sf"/>
</dbReference>
<comment type="function">
    <text evidence="8 9">This protein is involved in the repair of mismatches in DNA. It is possible that it carries out the mismatch recognition step. This protein has a weak ATPase activity.</text>
</comment>
<dbReference type="SUPFAM" id="SSF55271">
    <property type="entry name" value="DNA repair protein MutS, domain I"/>
    <property type="match status" value="1"/>
</dbReference>
<dbReference type="SUPFAM" id="SSF52540">
    <property type="entry name" value="P-loop containing nucleoside triphosphate hydrolases"/>
    <property type="match status" value="1"/>
</dbReference>
<dbReference type="InterPro" id="IPR007860">
    <property type="entry name" value="DNA_mmatch_repair_MutS_con_dom"/>
</dbReference>
<reference evidence="14 15" key="1">
    <citation type="submission" date="2018-07" db="EMBL/GenBank/DDBJ databases">
        <title>Genomic Encyclopedia of Type Strains, Phase III (KMG-III): the genomes of soil and plant-associated and newly described type strains.</title>
        <authorList>
            <person name="Whitman W."/>
        </authorList>
    </citation>
    <scope>NUCLEOTIDE SEQUENCE [LARGE SCALE GENOMIC DNA]</scope>
    <source>
        <strain evidence="14 15">CECT 8333</strain>
    </source>
</reference>
<dbReference type="GO" id="GO:0006298">
    <property type="term" value="P:mismatch repair"/>
    <property type="evidence" value="ECO:0007669"/>
    <property type="project" value="UniProtKB-UniRule"/>
</dbReference>
<dbReference type="RefSeq" id="WP_114495368.1">
    <property type="nucleotide sequence ID" value="NZ_QPJW01000001.1"/>
</dbReference>
<dbReference type="SUPFAM" id="SSF48334">
    <property type="entry name" value="DNA repair protein MutS, domain III"/>
    <property type="match status" value="1"/>
</dbReference>
<dbReference type="InterPro" id="IPR027417">
    <property type="entry name" value="P-loop_NTPase"/>
</dbReference>
<evidence type="ECO:0000256" key="10">
    <source>
        <dbReference type="RuleBase" id="RU003756"/>
    </source>
</evidence>
<evidence type="ECO:0000256" key="4">
    <source>
        <dbReference type="ARBA" id="ARBA00022763"/>
    </source>
</evidence>
<dbReference type="Gene3D" id="3.30.420.110">
    <property type="entry name" value="MutS, connector domain"/>
    <property type="match status" value="1"/>
</dbReference>
<evidence type="ECO:0000256" key="12">
    <source>
        <dbReference type="SAM" id="MobiDB-lite"/>
    </source>
</evidence>
<dbReference type="InterPro" id="IPR007695">
    <property type="entry name" value="DNA_mismatch_repair_MutS-lik_N"/>
</dbReference>
<evidence type="ECO:0000256" key="1">
    <source>
        <dbReference type="ARBA" id="ARBA00006271"/>
    </source>
</evidence>
<evidence type="ECO:0000256" key="2">
    <source>
        <dbReference type="ARBA" id="ARBA00021982"/>
    </source>
</evidence>
<name>A0A369BS43_9BACL</name>
<evidence type="ECO:0000256" key="3">
    <source>
        <dbReference type="ARBA" id="ARBA00022741"/>
    </source>
</evidence>
<dbReference type="InterPro" id="IPR000432">
    <property type="entry name" value="DNA_mismatch_repair_MutS_C"/>
</dbReference>
<evidence type="ECO:0000256" key="6">
    <source>
        <dbReference type="ARBA" id="ARBA00023125"/>
    </source>
</evidence>
<dbReference type="EMBL" id="QPJW01000001">
    <property type="protein sequence ID" value="RCX23498.1"/>
    <property type="molecule type" value="Genomic_DNA"/>
</dbReference>
<evidence type="ECO:0000256" key="8">
    <source>
        <dbReference type="ARBA" id="ARBA00024647"/>
    </source>
</evidence>
<dbReference type="AlphaFoldDB" id="A0A369BS43"/>
<dbReference type="Pfam" id="PF01624">
    <property type="entry name" value="MutS_I"/>
    <property type="match status" value="1"/>
</dbReference>
<dbReference type="GO" id="GO:0005829">
    <property type="term" value="C:cytosol"/>
    <property type="evidence" value="ECO:0007669"/>
    <property type="project" value="TreeGrafter"/>
</dbReference>
<dbReference type="Gene3D" id="3.40.1170.10">
    <property type="entry name" value="DNA repair protein MutS, domain I"/>
    <property type="match status" value="1"/>
</dbReference>
<keyword evidence="7 9" id="KW-0234">DNA repair</keyword>
<dbReference type="SMART" id="SM00533">
    <property type="entry name" value="MUTSd"/>
    <property type="match status" value="1"/>
</dbReference>
<dbReference type="Pfam" id="PF05192">
    <property type="entry name" value="MutS_III"/>
    <property type="match status" value="1"/>
</dbReference>
<evidence type="ECO:0000256" key="7">
    <source>
        <dbReference type="ARBA" id="ARBA00023204"/>
    </source>
</evidence>
<comment type="similarity">
    <text evidence="1 9 10">Belongs to the DNA mismatch repair MutS family.</text>
</comment>
<dbReference type="PANTHER" id="PTHR11361:SF34">
    <property type="entry name" value="DNA MISMATCH REPAIR PROTEIN MSH1, MITOCHONDRIAL"/>
    <property type="match status" value="1"/>
</dbReference>
<dbReference type="NCBIfam" id="NF003810">
    <property type="entry name" value="PRK05399.1"/>
    <property type="match status" value="1"/>
</dbReference>
<dbReference type="SUPFAM" id="SSF53150">
    <property type="entry name" value="DNA repair protein MutS, domain II"/>
    <property type="match status" value="1"/>
</dbReference>
<dbReference type="PROSITE" id="PS00486">
    <property type="entry name" value="DNA_MISMATCH_REPAIR_2"/>
    <property type="match status" value="1"/>
</dbReference>
<dbReference type="NCBIfam" id="TIGR01070">
    <property type="entry name" value="mutS1"/>
    <property type="match status" value="1"/>
</dbReference>
<dbReference type="Pfam" id="PF05190">
    <property type="entry name" value="MutS_IV"/>
    <property type="match status" value="1"/>
</dbReference>
<gene>
    <name evidence="9" type="primary">mutS</name>
    <name evidence="14" type="ORF">DFP94_1011097</name>
</gene>
<dbReference type="Pfam" id="PF05188">
    <property type="entry name" value="MutS_II"/>
    <property type="match status" value="1"/>
</dbReference>
<dbReference type="InterPro" id="IPR007861">
    <property type="entry name" value="DNA_mismatch_repair_MutS_clamp"/>
</dbReference>
<comment type="caution">
    <text evidence="14">The sequence shown here is derived from an EMBL/GenBank/DDBJ whole genome shotgun (WGS) entry which is preliminary data.</text>
</comment>
<dbReference type="FunFam" id="1.10.1420.10:FF:000007">
    <property type="entry name" value="DNA mismatch repair protein MutS"/>
    <property type="match status" value="1"/>
</dbReference>
<feature type="binding site" evidence="9">
    <location>
        <begin position="611"/>
        <end position="618"/>
    </location>
    <ligand>
        <name>ATP</name>
        <dbReference type="ChEBI" id="CHEBI:30616"/>
    </ligand>
</feature>